<reference evidence="1" key="1">
    <citation type="submission" date="2016-05" db="EMBL/GenBank/DDBJ databases">
        <authorList>
            <person name="Lavstsen T."/>
            <person name="Jespersen J.S."/>
        </authorList>
    </citation>
    <scope>NUCLEOTIDE SEQUENCE</scope>
    <source>
        <tissue evidence="1">Brain</tissue>
    </source>
</reference>
<organism evidence="1">
    <name type="scientific">Nothobranchius korthausae</name>
    <dbReference type="NCBI Taxonomy" id="1143690"/>
    <lineage>
        <taxon>Eukaryota</taxon>
        <taxon>Metazoa</taxon>
        <taxon>Chordata</taxon>
        <taxon>Craniata</taxon>
        <taxon>Vertebrata</taxon>
        <taxon>Euteleostomi</taxon>
        <taxon>Actinopterygii</taxon>
        <taxon>Neopterygii</taxon>
        <taxon>Teleostei</taxon>
        <taxon>Neoteleostei</taxon>
        <taxon>Acanthomorphata</taxon>
        <taxon>Ovalentaria</taxon>
        <taxon>Atherinomorphae</taxon>
        <taxon>Cyprinodontiformes</taxon>
        <taxon>Nothobranchiidae</taxon>
        <taxon>Nothobranchius</taxon>
    </lineage>
</organism>
<dbReference type="EMBL" id="HAEC01002727">
    <property type="protein sequence ID" value="SBQ70804.1"/>
    <property type="molecule type" value="Transcribed_RNA"/>
</dbReference>
<name>A0A1A8GK71_9TELE</name>
<gene>
    <name evidence="1" type="primary">Nfu_g_1_006371</name>
</gene>
<feature type="non-terminal residue" evidence="1">
    <location>
        <position position="1"/>
    </location>
</feature>
<reference evidence="1" key="2">
    <citation type="submission" date="2016-06" db="EMBL/GenBank/DDBJ databases">
        <title>The genome of a short-lived fish provides insights into sex chromosome evolution and the genetic control of aging.</title>
        <authorList>
            <person name="Reichwald K."/>
            <person name="Felder M."/>
            <person name="Petzold A."/>
            <person name="Koch P."/>
            <person name="Groth M."/>
            <person name="Platzer M."/>
        </authorList>
    </citation>
    <scope>NUCLEOTIDE SEQUENCE</scope>
    <source>
        <tissue evidence="1">Brain</tissue>
    </source>
</reference>
<evidence type="ECO:0000313" key="1">
    <source>
        <dbReference type="EMBL" id="SBQ70804.1"/>
    </source>
</evidence>
<feature type="non-terminal residue" evidence="1">
    <location>
        <position position="93"/>
    </location>
</feature>
<protein>
    <submittedName>
        <fullName evidence="1">Uncharacterized protein</fullName>
    </submittedName>
</protein>
<dbReference type="AlphaFoldDB" id="A0A1A8GK71"/>
<proteinExistence type="predicted"/>
<accession>A0A1A8GK71</accession>
<sequence>LAAWSAALRDKDVNSTRFFFLITLMETEDGDELQRSSGLAGLRFAANMFLPSKINVHLFHEEDRDRDKCDVFILVIDNPDGRYFTTEAALRPL</sequence>